<dbReference type="InterPro" id="IPR008969">
    <property type="entry name" value="CarboxyPept-like_regulatory"/>
</dbReference>
<comment type="subcellular location">
    <subcellularLocation>
        <location evidence="1">Cell outer membrane</location>
        <topology evidence="1">Multi-pass membrane protein</topology>
    </subcellularLocation>
</comment>
<dbReference type="Proteomes" id="UP001310022">
    <property type="component" value="Unassembled WGS sequence"/>
</dbReference>
<accession>A0AAN5AJJ6</accession>
<dbReference type="InterPro" id="IPR023997">
    <property type="entry name" value="TonB-dep_OMP_SusC/RagA_CS"/>
</dbReference>
<comment type="similarity">
    <text evidence="1">Belongs to the TonB-dependent receptor family.</text>
</comment>
<dbReference type="InterPro" id="IPR051802">
    <property type="entry name" value="YfhM-like"/>
</dbReference>
<gene>
    <name evidence="4" type="ORF">PEDI_22720</name>
</gene>
<proteinExistence type="inferred from homology"/>
<dbReference type="InterPro" id="IPR041246">
    <property type="entry name" value="Bact_MG10"/>
</dbReference>
<reference evidence="4 5" key="1">
    <citation type="submission" date="2021-12" db="EMBL/GenBank/DDBJ databases">
        <title>Genome sequencing of bacteria with rrn-lacking chromosome and rrn-plasmid.</title>
        <authorList>
            <person name="Anda M."/>
            <person name="Iwasaki W."/>
        </authorList>
    </citation>
    <scope>NUCLEOTIDE SEQUENCE [LARGE SCALE GENOMIC DNA]</scope>
    <source>
        <strain evidence="4 5">NBRC 15940</strain>
    </source>
</reference>
<dbReference type="Gene3D" id="2.60.40.1120">
    <property type="entry name" value="Carboxypeptidase-like, regulatory domain"/>
    <property type="match status" value="1"/>
</dbReference>
<dbReference type="InterPro" id="IPR008930">
    <property type="entry name" value="Terpenoid_cyclase/PrenylTrfase"/>
</dbReference>
<dbReference type="SUPFAM" id="SSF56935">
    <property type="entry name" value="Porins"/>
    <property type="match status" value="1"/>
</dbReference>
<keyword evidence="1" id="KW-1134">Transmembrane beta strand</keyword>
<sequence length="1960" mass="223736">MRPTLLFLLFTLFFQSVSFAQTYPIRNTSYETFIFKLQPDQARDFYRGKKIISNLEDYGTPYAIIPTDSLEHYQPLEPGNFLKVKAQGNRQSFELRSQADFEIYIIDNKTDLVLSLIDAQGKVITNGKVRVGNKKLHYQADQQVYVDKKSNKKGLLEVTVGDQVLFYDLDRERNNSPLKRNGNKVIYGTPVKYLWLPIRYVVFLPIDGVKSIAHHYPYGTINSTRNFFKKSAYAMEKLFTGESDYYRKGNGTSYVLFSKPLYKPADTLQFKAYLYDHKHRRLQSPVKVYLEESGYYSRRHASKTRIPLEVKSFEEGGILLGQLPLSDSLNLKLDKSYRITFEHEKLQFSYANFRYEDYLLTEQRMELEGLKTAYAKNDSISFKVKGLDQNDLPLKGATVSVLFKYVNQEDFFEEMVFIPDTLFYQKKRLPANGKLNINLPTATFPKANMDVKVHIKLLTADQKAISQSENISYNFHKRDFEFSIDNSTLLVKIMEDGKPLKNAPFQLWGEDPYGHREEIGNFTGQAAIEINPLYKAYVAEHDKISHRKFLENHESRFSAAAVREKDSIHFHFSNPLNLPYQYYVYSRNKQVKLKSKTPTDLKSNNRKDYYLSVSYLWAGEVQNKFYHIPLKKNKIKLEVEHPAMIFPGQEVEMEITASNWEGAPVPDLNLTAFGLTSKFDYQLSSPPTAAEKTKAKDHINSFSVKQVQGRRSGPLELERWSETEQLDSMMYYRFHYPEAAGFHHAFDLPNQPTQFAPYVMENGASQEVHVVYLDRMPVYFSWNTVNAPYSFKATPGYHQLKLRTAEWLITMDSVYLEDGKKTILSIDPNQYHPNVRSYKQERKQSQGDLDRLGNTQFVFENHWSGEYASLLNRGQYFLLNDAKNQSWRNNGIQIAGPVMGNVNVELPDSNRYHFIHEPGFVYDLKPPLLKMRERKGYEPPKYLQKRTFEPSWNELAITQALIEQLKKGHTFDQVSKSSLPDPRNFHPDKSCRLTFGFPRGTKTPKRLMTILKMQEDPNFILSLSGNSLQANRLPKGTFALYMIFEDGQYLKSRPIALKRNGQNLLRLKAEDIKPADEHSEAIYKMLMDSHGKSIEEKQETIKKINTNQLVEAQFNMEGVTISGIVTDEEGEPIPGANVLIKGSNIGTISNFSGAYSLTVPAEYTELEFSFIGYKSKTHSIFSIPSSIRLAFEEENLEEVVVIGYGTVNKSSLTGAVSVVGQQLQGRIAGVSINGTPADGNIRIRGVSSINSGEPLYVIDGKIYTGKELPVSQDQIASINVLKDAASTAIYGSRAAHGVIIIETKGGVNAIPGLKLEDLKSPALPTAFSDPESALRSNFNDVAFWQPELVTDQNGKATFRHTFPDDITKWDIHVVGLDEKMRSGMASSSIKSFKPLMGQLQIPEFLVAEDQLKAIGQINSLNGDTFQIKRSFSINGKTQWEKSQKMKEDLIDSLDISSKADTLKIKYLVEKAGEAYFDGEEKTLRVKKLGMQESFGQFAFLQANESQTFHFDVEKGPVQYAVFANEADLLIDALEKTMSYPFNCNEQMATKLMAALTLMKWDSLQYDYNKEVKNYLQKLTKNQNSDYGWGWWGKSPTSSWVNEHVIEALSMAEENGFRVKWTKEKMIDQQLDLVLRRAYPKPENLMALHRLKPDLNLDAPLAISSNHKRKNIYQQLKLMQVQQKLGKDVSLDSLKAYQSTTLNGGIYYTDHSSRGFYAGNFKCSLLALEIEKNQAQPNQELIEKLQLFIWEESQKEGWRNTYLTIQMVQALLDQKQKNTTNAALSISLNEEVNIHNFPARGQINNAPEIKVQKQGRLPLMVNFHQDHWNPAPQASTGAIQLNSQFDGPLIAGQSTKMTITVSMEKAADFILLTVPIPAGCTYENKVQPLGENREYYHDQVFISLEHLEKGEHHFEIDLLPRFVGTYHLLPAKLELMYHPQIYGNNKIKKVKITADPSIATL</sequence>
<feature type="chain" id="PRO_5042841871" description="Alpha-2-macroglobulin domain-containing protein" evidence="2">
    <location>
        <begin position="21"/>
        <end position="1960"/>
    </location>
</feature>
<organism evidence="4 5">
    <name type="scientific">Persicobacter diffluens</name>
    <dbReference type="NCBI Taxonomy" id="981"/>
    <lineage>
        <taxon>Bacteria</taxon>
        <taxon>Pseudomonadati</taxon>
        <taxon>Bacteroidota</taxon>
        <taxon>Cytophagia</taxon>
        <taxon>Cytophagales</taxon>
        <taxon>Persicobacteraceae</taxon>
        <taxon>Persicobacter</taxon>
    </lineage>
</organism>
<evidence type="ECO:0000256" key="2">
    <source>
        <dbReference type="SAM" id="SignalP"/>
    </source>
</evidence>
<dbReference type="Pfam" id="PF00207">
    <property type="entry name" value="A2M"/>
    <property type="match status" value="1"/>
</dbReference>
<comment type="caution">
    <text evidence="4">The sequence shown here is derived from an EMBL/GenBank/DDBJ whole genome shotgun (WGS) entry which is preliminary data.</text>
</comment>
<protein>
    <recommendedName>
        <fullName evidence="3">Alpha-2-macroglobulin domain-containing protein</fullName>
    </recommendedName>
</protein>
<dbReference type="Pfam" id="PF17973">
    <property type="entry name" value="bMG10"/>
    <property type="match status" value="1"/>
</dbReference>
<dbReference type="Pfam" id="PF13715">
    <property type="entry name" value="CarbopepD_reg_2"/>
    <property type="match status" value="1"/>
</dbReference>
<evidence type="ECO:0000256" key="1">
    <source>
        <dbReference type="PROSITE-ProRule" id="PRU01360"/>
    </source>
</evidence>
<dbReference type="SUPFAM" id="SSF49464">
    <property type="entry name" value="Carboxypeptidase regulatory domain-like"/>
    <property type="match status" value="1"/>
</dbReference>
<dbReference type="GO" id="GO:0004866">
    <property type="term" value="F:endopeptidase inhibitor activity"/>
    <property type="evidence" value="ECO:0007669"/>
    <property type="project" value="InterPro"/>
</dbReference>
<dbReference type="PANTHER" id="PTHR40094:SF1">
    <property type="entry name" value="UBIQUITIN DOMAIN-CONTAINING PROTEIN"/>
    <property type="match status" value="1"/>
</dbReference>
<keyword evidence="5" id="KW-1185">Reference proteome</keyword>
<dbReference type="SUPFAM" id="SSF48239">
    <property type="entry name" value="Terpenoid cyclases/Protein prenyltransferases"/>
    <property type="match status" value="1"/>
</dbReference>
<dbReference type="NCBIfam" id="TIGR04057">
    <property type="entry name" value="SusC_RagA_signa"/>
    <property type="match status" value="1"/>
</dbReference>
<dbReference type="InterPro" id="IPR001599">
    <property type="entry name" value="Macroglobln_a2"/>
</dbReference>
<dbReference type="PANTHER" id="PTHR40094">
    <property type="entry name" value="ALPHA-2-MACROGLOBULIN HOMOLOG"/>
    <property type="match status" value="1"/>
</dbReference>
<keyword evidence="1" id="KW-0812">Transmembrane</keyword>
<dbReference type="InterPro" id="IPR037066">
    <property type="entry name" value="Plug_dom_sf"/>
</dbReference>
<keyword evidence="1" id="KW-0472">Membrane</keyword>
<keyword evidence="1" id="KW-0813">Transport</keyword>
<dbReference type="RefSeq" id="WP_338237197.1">
    <property type="nucleotide sequence ID" value="NZ_BQKE01000001.1"/>
</dbReference>
<evidence type="ECO:0000259" key="3">
    <source>
        <dbReference type="SMART" id="SM01360"/>
    </source>
</evidence>
<evidence type="ECO:0000313" key="4">
    <source>
        <dbReference type="EMBL" id="GJM61720.1"/>
    </source>
</evidence>
<dbReference type="GO" id="GO:0009279">
    <property type="term" value="C:cell outer membrane"/>
    <property type="evidence" value="ECO:0007669"/>
    <property type="project" value="UniProtKB-SubCell"/>
</dbReference>
<dbReference type="SMART" id="SM01360">
    <property type="entry name" value="A2M"/>
    <property type="match status" value="1"/>
</dbReference>
<evidence type="ECO:0000313" key="5">
    <source>
        <dbReference type="Proteomes" id="UP001310022"/>
    </source>
</evidence>
<dbReference type="InterPro" id="IPR012910">
    <property type="entry name" value="Plug_dom"/>
</dbReference>
<feature type="domain" description="Alpha-2-macroglobulin" evidence="3">
    <location>
        <begin position="1341"/>
        <end position="1431"/>
    </location>
</feature>
<keyword evidence="2" id="KW-0732">Signal</keyword>
<keyword evidence="1" id="KW-0998">Cell outer membrane</keyword>
<name>A0AAN5AJJ6_9BACT</name>
<dbReference type="PROSITE" id="PS52016">
    <property type="entry name" value="TONB_DEPENDENT_REC_3"/>
    <property type="match status" value="1"/>
</dbReference>
<dbReference type="Gene3D" id="1.50.10.20">
    <property type="match status" value="1"/>
</dbReference>
<dbReference type="Gene3D" id="2.20.130.20">
    <property type="match status" value="1"/>
</dbReference>
<dbReference type="InterPro" id="IPR039426">
    <property type="entry name" value="TonB-dep_rcpt-like"/>
</dbReference>
<dbReference type="Pfam" id="PF07715">
    <property type="entry name" value="Plug"/>
    <property type="match status" value="1"/>
</dbReference>
<dbReference type="Gene3D" id="2.170.130.10">
    <property type="entry name" value="TonB-dependent receptor, plug domain"/>
    <property type="match status" value="1"/>
</dbReference>
<feature type="signal peptide" evidence="2">
    <location>
        <begin position="1"/>
        <end position="20"/>
    </location>
</feature>
<dbReference type="EMBL" id="BQKE01000001">
    <property type="protein sequence ID" value="GJM61720.1"/>
    <property type="molecule type" value="Genomic_DNA"/>
</dbReference>